<keyword evidence="5" id="KW-0812">Transmembrane</keyword>
<evidence type="ECO:0000256" key="5">
    <source>
        <dbReference type="SAM" id="Phobius"/>
    </source>
</evidence>
<keyword evidence="3" id="KW-0862">Zinc</keyword>
<dbReference type="SUPFAM" id="SSF57850">
    <property type="entry name" value="RING/U-box"/>
    <property type="match status" value="1"/>
</dbReference>
<reference evidence="7" key="1">
    <citation type="submission" date="2017-07" db="EMBL/GenBank/DDBJ databases">
        <title>Taro Niue Genome Assembly and Annotation.</title>
        <authorList>
            <person name="Atibalentja N."/>
            <person name="Keating K."/>
            <person name="Fields C.J."/>
        </authorList>
    </citation>
    <scope>NUCLEOTIDE SEQUENCE</scope>
    <source>
        <strain evidence="7">Niue_2</strain>
        <tissue evidence="7">Leaf</tissue>
    </source>
</reference>
<evidence type="ECO:0000256" key="2">
    <source>
        <dbReference type="ARBA" id="ARBA00022771"/>
    </source>
</evidence>
<dbReference type="InterPro" id="IPR001841">
    <property type="entry name" value="Znf_RING"/>
</dbReference>
<proteinExistence type="predicted"/>
<feature type="transmembrane region" description="Helical" evidence="5">
    <location>
        <begin position="29"/>
        <end position="46"/>
    </location>
</feature>
<name>A0A843VE65_COLES</name>
<dbReference type="InterPro" id="IPR032008">
    <property type="entry name" value="APD1-4_N"/>
</dbReference>
<sequence length="405" mass="44158">MTTHADPTSKQYGCHLLRRDHDLFLPLPLPPPILVVSVSLCFGYYGNKQMVLGPNSSRMLAVSSVFVRQVQVRGAAGGGLLLYGFPGEAPAASSLSNWTLSRLMSVGAYGRRGFSLWLNRGSVLKIRWGVVDEGGLNTANVMVVLFKGTRNLELLQQYPTLSYNNSRESTTGGGGAEAVECSVEEDDRYYVGAANLNPHAVLVSMTVEVSAKVYDVTGATFSCSMGGGGEPCKMELLFPKMQYAVLVTPGSDETSDAWYVEVSFVARLMTYFGLVGLLAVLLWIFLRYIHACSEERVVAADQTSTEAAPAETDPIMAARAKEAPCSYGATEEDSETEGSCRCSSEDLYDGKLCVICYEERRSCFFTPCGHCATCNACAKRIMEEESKVCPICRRLIHKVRRLLSP</sequence>
<dbReference type="AlphaFoldDB" id="A0A843VE65"/>
<dbReference type="Pfam" id="PF16041">
    <property type="entry name" value="APD1-4_M"/>
    <property type="match status" value="1"/>
</dbReference>
<organism evidence="7 8">
    <name type="scientific">Colocasia esculenta</name>
    <name type="common">Wild taro</name>
    <name type="synonym">Arum esculentum</name>
    <dbReference type="NCBI Taxonomy" id="4460"/>
    <lineage>
        <taxon>Eukaryota</taxon>
        <taxon>Viridiplantae</taxon>
        <taxon>Streptophyta</taxon>
        <taxon>Embryophyta</taxon>
        <taxon>Tracheophyta</taxon>
        <taxon>Spermatophyta</taxon>
        <taxon>Magnoliopsida</taxon>
        <taxon>Liliopsida</taxon>
        <taxon>Araceae</taxon>
        <taxon>Aroideae</taxon>
        <taxon>Colocasieae</taxon>
        <taxon>Colocasia</taxon>
    </lineage>
</organism>
<dbReference type="InterPro" id="IPR013083">
    <property type="entry name" value="Znf_RING/FYVE/PHD"/>
</dbReference>
<evidence type="ECO:0000259" key="6">
    <source>
        <dbReference type="PROSITE" id="PS50089"/>
    </source>
</evidence>
<keyword evidence="5" id="KW-1133">Transmembrane helix</keyword>
<comment type="caution">
    <text evidence="7">The sequence shown here is derived from an EMBL/GenBank/DDBJ whole genome shotgun (WGS) entry which is preliminary data.</text>
</comment>
<evidence type="ECO:0000313" key="7">
    <source>
        <dbReference type="EMBL" id="MQL94648.1"/>
    </source>
</evidence>
<keyword evidence="5" id="KW-0472">Membrane</keyword>
<keyword evidence="1" id="KW-0479">Metal-binding</keyword>
<evidence type="ECO:0000313" key="8">
    <source>
        <dbReference type="Proteomes" id="UP000652761"/>
    </source>
</evidence>
<dbReference type="EMBL" id="NMUH01001698">
    <property type="protein sequence ID" value="MQL94648.1"/>
    <property type="molecule type" value="Genomic_DNA"/>
</dbReference>
<dbReference type="PANTHER" id="PTHR46858">
    <property type="entry name" value="OS05G0521000 PROTEIN"/>
    <property type="match status" value="1"/>
</dbReference>
<dbReference type="Pfam" id="PF16040">
    <property type="entry name" value="APD1-4_N"/>
    <property type="match status" value="1"/>
</dbReference>
<dbReference type="SMART" id="SM00184">
    <property type="entry name" value="RING"/>
    <property type="match status" value="1"/>
</dbReference>
<dbReference type="GO" id="GO:0008270">
    <property type="term" value="F:zinc ion binding"/>
    <property type="evidence" value="ECO:0007669"/>
    <property type="project" value="UniProtKB-KW"/>
</dbReference>
<feature type="domain" description="RING-type" evidence="6">
    <location>
        <begin position="353"/>
        <end position="393"/>
    </location>
</feature>
<feature type="transmembrane region" description="Helical" evidence="5">
    <location>
        <begin position="268"/>
        <end position="286"/>
    </location>
</feature>
<gene>
    <name evidence="7" type="ORF">Taro_027304</name>
</gene>
<evidence type="ECO:0000256" key="3">
    <source>
        <dbReference type="ARBA" id="ARBA00022833"/>
    </source>
</evidence>
<dbReference type="OrthoDB" id="3045089at2759"/>
<dbReference type="GO" id="GO:0016567">
    <property type="term" value="P:protein ubiquitination"/>
    <property type="evidence" value="ECO:0007669"/>
    <property type="project" value="TreeGrafter"/>
</dbReference>
<evidence type="ECO:0000256" key="4">
    <source>
        <dbReference type="PROSITE-ProRule" id="PRU00175"/>
    </source>
</evidence>
<protein>
    <recommendedName>
        <fullName evidence="6">RING-type domain-containing protein</fullName>
    </recommendedName>
</protein>
<dbReference type="PROSITE" id="PS50089">
    <property type="entry name" value="ZF_RING_2"/>
    <property type="match status" value="1"/>
</dbReference>
<dbReference type="Proteomes" id="UP000652761">
    <property type="component" value="Unassembled WGS sequence"/>
</dbReference>
<dbReference type="GO" id="GO:0061630">
    <property type="term" value="F:ubiquitin protein ligase activity"/>
    <property type="evidence" value="ECO:0007669"/>
    <property type="project" value="TreeGrafter"/>
</dbReference>
<keyword evidence="8" id="KW-1185">Reference proteome</keyword>
<dbReference type="PANTHER" id="PTHR46858:SF6">
    <property type="entry name" value="LIGASE, PUTATIVE-RELATED"/>
    <property type="match status" value="1"/>
</dbReference>
<dbReference type="InterPro" id="IPR032010">
    <property type="entry name" value="APD1-4_M"/>
</dbReference>
<dbReference type="Gene3D" id="3.30.40.10">
    <property type="entry name" value="Zinc/RING finger domain, C3HC4 (zinc finger)"/>
    <property type="match status" value="1"/>
</dbReference>
<accession>A0A843VE65</accession>
<keyword evidence="2 4" id="KW-0863">Zinc-finger</keyword>
<evidence type="ECO:0000256" key="1">
    <source>
        <dbReference type="ARBA" id="ARBA00022723"/>
    </source>
</evidence>
<dbReference type="Pfam" id="PF13920">
    <property type="entry name" value="zf-C3HC4_3"/>
    <property type="match status" value="1"/>
</dbReference>